<name>A0A4D6K8R8_9EURY</name>
<evidence type="ECO:0000259" key="3">
    <source>
        <dbReference type="Pfam" id="PF07705"/>
    </source>
</evidence>
<dbReference type="Gene3D" id="2.60.40.10">
    <property type="entry name" value="Immunoglobulins"/>
    <property type="match status" value="2"/>
</dbReference>
<dbReference type="InterPro" id="IPR013783">
    <property type="entry name" value="Ig-like_fold"/>
</dbReference>
<dbReference type="PROSITE" id="PS50194">
    <property type="entry name" value="FILAMIN_REPEAT"/>
    <property type="match status" value="1"/>
</dbReference>
<evidence type="ECO:0000256" key="1">
    <source>
        <dbReference type="SAM" id="MobiDB-lite"/>
    </source>
</evidence>
<dbReference type="GeneID" id="42177362"/>
<dbReference type="OMA" id="VQSWTVN"/>
<feature type="domain" description="CARDB" evidence="3">
    <location>
        <begin position="284"/>
        <end position="360"/>
    </location>
</feature>
<evidence type="ECO:0000313" key="4">
    <source>
        <dbReference type="EMBL" id="QCD64170.1"/>
    </source>
</evidence>
<feature type="region of interest" description="Disordered" evidence="1">
    <location>
        <begin position="373"/>
        <end position="420"/>
    </location>
</feature>
<dbReference type="Pfam" id="PF07705">
    <property type="entry name" value="CARDB"/>
    <property type="match status" value="1"/>
</dbReference>
<accession>A0A4D6K8R8</accession>
<organism evidence="4 5">
    <name type="scientific">Halomicrobium mukohataei</name>
    <dbReference type="NCBI Taxonomy" id="57705"/>
    <lineage>
        <taxon>Archaea</taxon>
        <taxon>Methanobacteriati</taxon>
        <taxon>Methanobacteriota</taxon>
        <taxon>Stenosarchaea group</taxon>
        <taxon>Halobacteria</taxon>
        <taxon>Halobacteriales</taxon>
        <taxon>Haloarculaceae</taxon>
        <taxon>Halomicrobium</taxon>
    </lineage>
</organism>
<sequence length="452" mass="46928">MSSNTTSSRFGTGLALLVAGLLVVSSIGPALAAPRVFVAGASLTEKTTATGDSVDVKIKLRNTGEDDGAGRVTITSNGEEIRSENYAVESGGSRTVRVPLTFDEPGEYEIVANSKTAGTVRVDRAVARTTEYRSDGRTMRVRTGAVDGTGPVTVTFPTTNDSLAVDSLTFGTSRDRFNRTVATYTDPETVPFSLPSGDGTTVFGGVTVQQAADVDDRRVRIAVNQSVIDATDVDSDEVEIYSGTDGAVQRTNTTFEGPADGRYVYEARTNETETLFVGSVVPVFEVSGHTLSTSENGVEKELSVSANVTNAGDVAGEYTASLRVDGTAVSNETVTLGPGETRQITVSEAISRDGNYRVALDEQSVGSVVVETGDGEQTEADSGQATGGDDTSESDDGESQTETGDASSPGSDGGFDVSLPESVSEFDVGLTEIAIGGGVAVIGVLLVALQRW</sequence>
<dbReference type="KEGG" id="halz:E5139_00455"/>
<dbReference type="AlphaFoldDB" id="A0A4D6K8R8"/>
<evidence type="ECO:0000256" key="2">
    <source>
        <dbReference type="SAM" id="Phobius"/>
    </source>
</evidence>
<feature type="compositionally biased region" description="Acidic residues" evidence="1">
    <location>
        <begin position="390"/>
        <end position="399"/>
    </location>
</feature>
<dbReference type="InterPro" id="IPR017868">
    <property type="entry name" value="Filamin/ABP280_repeat-like"/>
</dbReference>
<feature type="transmembrane region" description="Helical" evidence="2">
    <location>
        <begin position="428"/>
        <end position="449"/>
    </location>
</feature>
<keyword evidence="2" id="KW-0812">Transmembrane</keyword>
<reference evidence="4 5" key="2">
    <citation type="submission" date="2019-04" db="EMBL/GenBank/DDBJ databases">
        <authorList>
            <person name="Yang S."/>
            <person name="Wei W."/>
        </authorList>
    </citation>
    <scope>NUCLEOTIDE SEQUENCE [LARGE SCALE GENOMIC DNA]</scope>
    <source>
        <strain evidence="5">ZP60</strain>
    </source>
</reference>
<keyword evidence="2" id="KW-0472">Membrane</keyword>
<dbReference type="InterPro" id="IPR011635">
    <property type="entry name" value="CARDB"/>
</dbReference>
<dbReference type="Proteomes" id="UP000297053">
    <property type="component" value="Chromosome"/>
</dbReference>
<proteinExistence type="predicted"/>
<protein>
    <recommendedName>
        <fullName evidence="3">CARDB domain-containing protein</fullName>
    </recommendedName>
</protein>
<dbReference type="EMBL" id="CP039375">
    <property type="protein sequence ID" value="QCD64170.1"/>
    <property type="molecule type" value="Genomic_DNA"/>
</dbReference>
<gene>
    <name evidence="4" type="ORF">E5139_00455</name>
</gene>
<evidence type="ECO:0000313" key="5">
    <source>
        <dbReference type="Proteomes" id="UP000297053"/>
    </source>
</evidence>
<dbReference type="RefSeq" id="WP_015763583.1">
    <property type="nucleotide sequence ID" value="NZ_CP039375.1"/>
</dbReference>
<keyword evidence="2" id="KW-1133">Transmembrane helix</keyword>
<reference evidence="4 5" key="1">
    <citation type="submission" date="2019-04" db="EMBL/GenBank/DDBJ databases">
        <title>Complete genome sequence of Arthrobacter sp. ZXY-2 associated with effective atrazine degradation and salt adaptation.</title>
        <authorList>
            <person name="Zhao X."/>
        </authorList>
    </citation>
    <scope>NUCLEOTIDE SEQUENCE [LARGE SCALE GENOMIC DNA]</scope>
    <source>
        <strain evidence="5">ZP60</strain>
    </source>
</reference>